<keyword evidence="1" id="KW-0812">Transmembrane</keyword>
<dbReference type="RefSeq" id="WP_183307386.1">
    <property type="nucleotide sequence ID" value="NZ_JACIEP010000007.1"/>
</dbReference>
<gene>
    <name evidence="2" type="ORF">GGR21_002393</name>
</gene>
<sequence length="106" mass="11467">MEKDLFQEAVKLFKARITDMNKIRELLTQQNPDATSGAIEEAMVRLKAYRKSEGFKFIIIGAILLAGGILAYLMFTGGIIIMALIGALIGGGIGGLAKGIMEYTKN</sequence>
<dbReference type="EMBL" id="JACIEP010000007">
    <property type="protein sequence ID" value="MBB4036491.1"/>
    <property type="molecule type" value="Genomic_DNA"/>
</dbReference>
<organism evidence="2 3">
    <name type="scientific">Dysgonomonas hofstadii</name>
    <dbReference type="NCBI Taxonomy" id="637886"/>
    <lineage>
        <taxon>Bacteria</taxon>
        <taxon>Pseudomonadati</taxon>
        <taxon>Bacteroidota</taxon>
        <taxon>Bacteroidia</taxon>
        <taxon>Bacteroidales</taxon>
        <taxon>Dysgonomonadaceae</taxon>
        <taxon>Dysgonomonas</taxon>
    </lineage>
</organism>
<evidence type="ECO:0000313" key="2">
    <source>
        <dbReference type="EMBL" id="MBB4036491.1"/>
    </source>
</evidence>
<accession>A0A840CN05</accession>
<proteinExistence type="predicted"/>
<protein>
    <submittedName>
        <fullName evidence="2">Uncharacterized protein</fullName>
    </submittedName>
</protein>
<comment type="caution">
    <text evidence="2">The sequence shown here is derived from an EMBL/GenBank/DDBJ whole genome shotgun (WGS) entry which is preliminary data.</text>
</comment>
<evidence type="ECO:0000313" key="3">
    <source>
        <dbReference type="Proteomes" id="UP000555103"/>
    </source>
</evidence>
<feature type="transmembrane region" description="Helical" evidence="1">
    <location>
        <begin position="55"/>
        <end position="73"/>
    </location>
</feature>
<evidence type="ECO:0000256" key="1">
    <source>
        <dbReference type="SAM" id="Phobius"/>
    </source>
</evidence>
<dbReference type="Proteomes" id="UP000555103">
    <property type="component" value="Unassembled WGS sequence"/>
</dbReference>
<name>A0A840CN05_9BACT</name>
<reference evidence="2 3" key="1">
    <citation type="submission" date="2020-08" db="EMBL/GenBank/DDBJ databases">
        <title>Genomic Encyclopedia of Type Strains, Phase IV (KMG-IV): sequencing the most valuable type-strain genomes for metagenomic binning, comparative biology and taxonomic classification.</title>
        <authorList>
            <person name="Goeker M."/>
        </authorList>
    </citation>
    <scope>NUCLEOTIDE SEQUENCE [LARGE SCALE GENOMIC DNA]</scope>
    <source>
        <strain evidence="2 3">DSM 104969</strain>
    </source>
</reference>
<keyword evidence="1" id="KW-0472">Membrane</keyword>
<dbReference type="AlphaFoldDB" id="A0A840CN05"/>
<keyword evidence="3" id="KW-1185">Reference proteome</keyword>
<feature type="transmembrane region" description="Helical" evidence="1">
    <location>
        <begin position="79"/>
        <end position="97"/>
    </location>
</feature>
<keyword evidence="1" id="KW-1133">Transmembrane helix</keyword>